<feature type="chain" id="PRO_5046499233" evidence="1">
    <location>
        <begin position="20"/>
        <end position="106"/>
    </location>
</feature>
<dbReference type="EMBL" id="JASNQZ010000003">
    <property type="protein sequence ID" value="KAL0959334.1"/>
    <property type="molecule type" value="Genomic_DNA"/>
</dbReference>
<dbReference type="Gene3D" id="2.60.20.10">
    <property type="entry name" value="Crystallins"/>
    <property type="match status" value="1"/>
</dbReference>
<dbReference type="InterPro" id="IPR011024">
    <property type="entry name" value="G_crystallin-like"/>
</dbReference>
<dbReference type="Proteomes" id="UP001556367">
    <property type="component" value="Unassembled WGS sequence"/>
</dbReference>
<evidence type="ECO:0000313" key="3">
    <source>
        <dbReference type="Proteomes" id="UP001556367"/>
    </source>
</evidence>
<evidence type="ECO:0000256" key="1">
    <source>
        <dbReference type="SAM" id="SignalP"/>
    </source>
</evidence>
<comment type="caution">
    <text evidence="2">The sequence shown here is derived from an EMBL/GenBank/DDBJ whole genome shotgun (WGS) entry which is preliminary data.</text>
</comment>
<keyword evidence="1" id="KW-0732">Signal</keyword>
<dbReference type="PROSITE" id="PS51257">
    <property type="entry name" value="PROKAR_LIPOPROTEIN"/>
    <property type="match status" value="1"/>
</dbReference>
<proteinExistence type="predicted"/>
<gene>
    <name evidence="2" type="ORF">HGRIS_014595</name>
</gene>
<name>A0ABR3JUK2_9AGAR</name>
<accession>A0ABR3JUK2</accession>
<protein>
    <submittedName>
        <fullName evidence="2">Uncharacterized protein</fullName>
    </submittedName>
</protein>
<reference evidence="3" key="1">
    <citation type="submission" date="2024-06" db="EMBL/GenBank/DDBJ databases">
        <title>Multi-omics analyses provide insights into the biosynthesis of the anticancer antibiotic pleurotin in Hohenbuehelia grisea.</title>
        <authorList>
            <person name="Weaver J.A."/>
            <person name="Alberti F."/>
        </authorList>
    </citation>
    <scope>NUCLEOTIDE SEQUENCE [LARGE SCALE GENOMIC DNA]</scope>
    <source>
        <strain evidence="3">T-177</strain>
    </source>
</reference>
<sequence>MQNSFKLFILAALAGIAAAQDSVELCTGANLGGSCVVAANTRNKCNNVGAAQNDQISSIHLGAGTACRFWADGNCQGNSIIVRTDVADLSTLGFNDVISSFTCFPA</sequence>
<dbReference type="SUPFAM" id="SSF49695">
    <property type="entry name" value="gamma-Crystallin-like"/>
    <property type="match status" value="1"/>
</dbReference>
<feature type="signal peptide" evidence="1">
    <location>
        <begin position="1"/>
        <end position="19"/>
    </location>
</feature>
<keyword evidence="3" id="KW-1185">Reference proteome</keyword>
<evidence type="ECO:0000313" key="2">
    <source>
        <dbReference type="EMBL" id="KAL0959334.1"/>
    </source>
</evidence>
<organism evidence="2 3">
    <name type="scientific">Hohenbuehelia grisea</name>
    <dbReference type="NCBI Taxonomy" id="104357"/>
    <lineage>
        <taxon>Eukaryota</taxon>
        <taxon>Fungi</taxon>
        <taxon>Dikarya</taxon>
        <taxon>Basidiomycota</taxon>
        <taxon>Agaricomycotina</taxon>
        <taxon>Agaricomycetes</taxon>
        <taxon>Agaricomycetidae</taxon>
        <taxon>Agaricales</taxon>
        <taxon>Pleurotineae</taxon>
        <taxon>Pleurotaceae</taxon>
        <taxon>Hohenbuehelia</taxon>
    </lineage>
</organism>